<keyword evidence="8" id="KW-1185">Reference proteome</keyword>
<dbReference type="EMBL" id="ASPP01002388">
    <property type="protein sequence ID" value="ETO34656.1"/>
    <property type="molecule type" value="Genomic_DNA"/>
</dbReference>
<comment type="catalytic activity">
    <reaction evidence="5">
        <text>ATP + H2O = ADP + phosphate + H(+)</text>
        <dbReference type="Rhea" id="RHEA:13065"/>
        <dbReference type="ChEBI" id="CHEBI:15377"/>
        <dbReference type="ChEBI" id="CHEBI:15378"/>
        <dbReference type="ChEBI" id="CHEBI:30616"/>
        <dbReference type="ChEBI" id="CHEBI:43474"/>
        <dbReference type="ChEBI" id="CHEBI:456216"/>
    </reaction>
</comment>
<organism evidence="7 8">
    <name type="scientific">Reticulomyxa filosa</name>
    <dbReference type="NCBI Taxonomy" id="46433"/>
    <lineage>
        <taxon>Eukaryota</taxon>
        <taxon>Sar</taxon>
        <taxon>Rhizaria</taxon>
        <taxon>Retaria</taxon>
        <taxon>Foraminifera</taxon>
        <taxon>Monothalamids</taxon>
        <taxon>Reticulomyxidae</taxon>
        <taxon>Reticulomyxa</taxon>
    </lineage>
</organism>
<dbReference type="InterPro" id="IPR004001">
    <property type="entry name" value="Actin_CS"/>
</dbReference>
<dbReference type="FunFam" id="3.30.420.40:FF:000058">
    <property type="entry name" value="Putative actin-related protein 5"/>
    <property type="match status" value="1"/>
</dbReference>
<dbReference type="Gene3D" id="3.30.420.40">
    <property type="match status" value="3"/>
</dbReference>
<protein>
    <submittedName>
        <fullName evidence="7">Actin</fullName>
    </submittedName>
</protein>
<dbReference type="InterPro" id="IPR043129">
    <property type="entry name" value="ATPase_NBD"/>
</dbReference>
<evidence type="ECO:0000256" key="6">
    <source>
        <dbReference type="RuleBase" id="RU000487"/>
    </source>
</evidence>
<evidence type="ECO:0000256" key="2">
    <source>
        <dbReference type="ARBA" id="ARBA00022741"/>
    </source>
</evidence>
<gene>
    <name evidence="7" type="ORF">RFI_02434</name>
</gene>
<evidence type="ECO:0000256" key="4">
    <source>
        <dbReference type="ARBA" id="ARBA00022840"/>
    </source>
</evidence>
<dbReference type="SMART" id="SM00268">
    <property type="entry name" value="ACTIN"/>
    <property type="match status" value="1"/>
</dbReference>
<dbReference type="GO" id="GO:0005524">
    <property type="term" value="F:ATP binding"/>
    <property type="evidence" value="ECO:0007669"/>
    <property type="project" value="UniProtKB-KW"/>
</dbReference>
<dbReference type="Gene3D" id="3.90.640.10">
    <property type="entry name" value="Actin, Chain A, domain 4"/>
    <property type="match status" value="1"/>
</dbReference>
<dbReference type="PANTHER" id="PTHR11937">
    <property type="entry name" value="ACTIN"/>
    <property type="match status" value="1"/>
</dbReference>
<evidence type="ECO:0000313" key="7">
    <source>
        <dbReference type="EMBL" id="ETO34656.1"/>
    </source>
</evidence>
<dbReference type="PROSITE" id="PS00432">
    <property type="entry name" value="ACTINS_2"/>
    <property type="match status" value="1"/>
</dbReference>
<dbReference type="AlphaFoldDB" id="X6P8Y7"/>
<accession>X6P8Y7</accession>
<evidence type="ECO:0000313" key="8">
    <source>
        <dbReference type="Proteomes" id="UP000023152"/>
    </source>
</evidence>
<name>X6P8Y7_RETFI</name>
<comment type="caution">
    <text evidence="7">The sequence shown here is derived from an EMBL/GenBank/DDBJ whole genome shotgun (WGS) entry which is preliminary data.</text>
</comment>
<reference evidence="7 8" key="1">
    <citation type="journal article" date="2013" name="Curr. Biol.">
        <title>The Genome of the Foraminiferan Reticulomyxa filosa.</title>
        <authorList>
            <person name="Glockner G."/>
            <person name="Hulsmann N."/>
            <person name="Schleicher M."/>
            <person name="Noegel A.A."/>
            <person name="Eichinger L."/>
            <person name="Gallinger C."/>
            <person name="Pawlowski J."/>
            <person name="Sierra R."/>
            <person name="Euteneuer U."/>
            <person name="Pillet L."/>
            <person name="Moustafa A."/>
            <person name="Platzer M."/>
            <person name="Groth M."/>
            <person name="Szafranski K."/>
            <person name="Schliwa M."/>
        </authorList>
    </citation>
    <scope>NUCLEOTIDE SEQUENCE [LARGE SCALE GENOMIC DNA]</scope>
</reference>
<proteinExistence type="inferred from homology"/>
<evidence type="ECO:0000256" key="1">
    <source>
        <dbReference type="ARBA" id="ARBA00006752"/>
    </source>
</evidence>
<keyword evidence="2" id="KW-0547">Nucleotide-binding</keyword>
<dbReference type="Pfam" id="PF00022">
    <property type="entry name" value="Actin"/>
    <property type="match status" value="1"/>
</dbReference>
<dbReference type="SUPFAM" id="SSF53067">
    <property type="entry name" value="Actin-like ATPase domain"/>
    <property type="match status" value="2"/>
</dbReference>
<dbReference type="PRINTS" id="PR00190">
    <property type="entry name" value="ACTIN"/>
</dbReference>
<dbReference type="GO" id="GO:0016787">
    <property type="term" value="F:hydrolase activity"/>
    <property type="evidence" value="ECO:0007669"/>
    <property type="project" value="UniProtKB-KW"/>
</dbReference>
<dbReference type="InterPro" id="IPR004000">
    <property type="entry name" value="Actin"/>
</dbReference>
<sequence length="265" mass="29858">MPKINRERMIEMMFETFDTPAMYLSIREVLSLYANGKTTGIVLESGDGVSEAVPIWDGFALPHAVLQSKFAGRDLTDHLMNMLTEKNYSFMTSVEKEAIRDIKEKFAYVAEDYEIELKKAGTSNDIEKSYELPDGQIITIGSERFQCCESLFAPYLIGKENDGIHGLVYNSIMKCDEEIHLNLYSNIVLSGGTTMLPNIDTRLAKEITSLASDHTTVNVFASPQRKYCCWVGGSILSSLSTFQEMWITKDEYNESGPSVRSRPCY</sequence>
<comment type="similarity">
    <text evidence="1 6">Belongs to the actin family.</text>
</comment>
<keyword evidence="4" id="KW-0067">ATP-binding</keyword>
<dbReference type="Proteomes" id="UP000023152">
    <property type="component" value="Unassembled WGS sequence"/>
</dbReference>
<keyword evidence="3" id="KW-0378">Hydrolase</keyword>
<evidence type="ECO:0000256" key="5">
    <source>
        <dbReference type="ARBA" id="ARBA00049360"/>
    </source>
</evidence>
<dbReference type="FunFam" id="3.90.640.10:FF:000047">
    <property type="entry name" value="Actin, alpha skeletal muscle"/>
    <property type="match status" value="1"/>
</dbReference>
<evidence type="ECO:0000256" key="3">
    <source>
        <dbReference type="ARBA" id="ARBA00022801"/>
    </source>
</evidence>